<evidence type="ECO:0000259" key="1">
    <source>
        <dbReference type="Pfam" id="PF20155"/>
    </source>
</evidence>
<dbReference type="STRING" id="211586.SO_2697"/>
<accession>Q8EDP6</accession>
<dbReference type="PaxDb" id="211586-SO_2697"/>
<dbReference type="InterPro" id="IPR053058">
    <property type="entry name" value="Mulikevirus_tape_measure"/>
</dbReference>
<dbReference type="KEGG" id="son:SO_2697"/>
<dbReference type="EMBL" id="AE014299">
    <property type="protein sequence ID" value="AAN55725.1"/>
    <property type="molecule type" value="Genomic_DNA"/>
</dbReference>
<reference evidence="2 3" key="1">
    <citation type="journal article" date="2002" name="Nat. Biotechnol.">
        <title>Genome sequence of the dissimilatory metal ion-reducing bacterium Shewanella oneidensis.</title>
        <authorList>
            <person name="Heidelberg J.F."/>
            <person name="Paulsen I.T."/>
            <person name="Nelson K.E."/>
            <person name="Gaidos E.J."/>
            <person name="Nelson W.C."/>
            <person name="Read T.D."/>
            <person name="Eisen J.A."/>
            <person name="Seshadri R."/>
            <person name="Ward N."/>
            <person name="Methe B."/>
            <person name="Clayton R.A."/>
            <person name="Meyer T."/>
            <person name="Tsapin A."/>
            <person name="Scott J."/>
            <person name="Beanan M."/>
            <person name="Brinkac L."/>
            <person name="Daugherty S."/>
            <person name="DeBoy R.T."/>
            <person name="Dodson R.J."/>
            <person name="Durkin A.S."/>
            <person name="Haft D.H."/>
            <person name="Kolonay J.F."/>
            <person name="Madupu R."/>
            <person name="Peterson J.D."/>
            <person name="Umayam L.A."/>
            <person name="White O."/>
            <person name="Wolf A.M."/>
            <person name="Vamathevan J."/>
            <person name="Weidman J."/>
            <person name="Impraim M."/>
            <person name="Lee K."/>
            <person name="Berry K."/>
            <person name="Lee C."/>
            <person name="Mueller J."/>
            <person name="Khouri H."/>
            <person name="Gill J."/>
            <person name="Utterback T.R."/>
            <person name="McDonald L.A."/>
            <person name="Feldblyum T.V."/>
            <person name="Smith H.O."/>
            <person name="Venter J.C."/>
            <person name="Nealson K.H."/>
            <person name="Fraser C.M."/>
        </authorList>
    </citation>
    <scope>NUCLEOTIDE SEQUENCE [LARGE SCALE GENOMIC DNA]</scope>
    <source>
        <strain evidence="3">ATCC 700550 / JCM 31522 / CIP 106686 / LMG 19005 / NCIMB 14063 / MR-1</strain>
    </source>
</reference>
<organism evidence="2 3">
    <name type="scientific">Shewanella oneidensis (strain ATCC 700550 / JCM 31522 / CIP 106686 / LMG 19005 / NCIMB 14063 / MR-1)</name>
    <dbReference type="NCBI Taxonomy" id="211586"/>
    <lineage>
        <taxon>Bacteria</taxon>
        <taxon>Pseudomonadati</taxon>
        <taxon>Pseudomonadota</taxon>
        <taxon>Gammaproteobacteria</taxon>
        <taxon>Alteromonadales</taxon>
        <taxon>Shewanellaceae</taxon>
        <taxon>Shewanella</taxon>
    </lineage>
</organism>
<dbReference type="PANTHER" id="PTHR38812">
    <property type="entry name" value="MU-LIKE PROPHAGE FLUMU PROTEIN GP42"/>
    <property type="match status" value="1"/>
</dbReference>
<dbReference type="BioCyc" id="SONE211586:G1GMP-2481-MONOMER"/>
<dbReference type="HOGENOM" id="CLU_520683_0_0_6"/>
<dbReference type="PANTHER" id="PTHR38812:SF2">
    <property type="entry name" value="MU-LIKE PROPHAGE FLUMU PROTEIN GP42"/>
    <property type="match status" value="1"/>
</dbReference>
<evidence type="ECO:0000313" key="2">
    <source>
        <dbReference type="EMBL" id="AAN55725.1"/>
    </source>
</evidence>
<dbReference type="Pfam" id="PF20155">
    <property type="entry name" value="TMP_3"/>
    <property type="match status" value="1"/>
</dbReference>
<name>Q8EDP6_SHEON</name>
<evidence type="ECO:0000313" key="3">
    <source>
        <dbReference type="Proteomes" id="UP000008186"/>
    </source>
</evidence>
<feature type="domain" description="Tape measure protein N-terminal" evidence="1">
    <location>
        <begin position="74"/>
        <end position="266"/>
    </location>
</feature>
<keyword evidence="3" id="KW-1185">Reference proteome</keyword>
<proteinExistence type="predicted"/>
<gene>
    <name evidence="2" type="primary">gp42</name>
    <name evidence="2" type="ordered locus">SO_2697</name>
</gene>
<dbReference type="NCBIfam" id="TIGR02675">
    <property type="entry name" value="tape_meas_nterm"/>
    <property type="match status" value="1"/>
</dbReference>
<reference evidence="2 3" key="2">
    <citation type="journal article" date="2005" name="Proteomics">
        <title>Global detection and characterization of hypothetical proteins in Shewanella oneidensis MR-1 using LC-MS based proteomics.</title>
        <authorList>
            <person name="Elias D.A."/>
            <person name="Monroe M.E."/>
            <person name="Marshall M.J."/>
            <person name="Romine M.F."/>
            <person name="Belieav A.S."/>
            <person name="Fredrickson J.K."/>
            <person name="Anderson G.A."/>
            <person name="Smith R.D."/>
            <person name="Lipton M.S."/>
        </authorList>
    </citation>
    <scope>NUCLEOTIDE SEQUENCE [LARGE SCALE GENOMIC DNA]</scope>
    <source>
        <strain evidence="3">ATCC 700550 / JCM 31522 / CIP 106686 / LMG 19005 / NCIMB 14063 / MR-1</strain>
    </source>
</reference>
<dbReference type="InterPro" id="IPR013491">
    <property type="entry name" value="Tape_meas_N"/>
</dbReference>
<dbReference type="RefSeq" id="WP_011072643.1">
    <property type="nucleotide sequence ID" value="NC_004347.2"/>
</dbReference>
<dbReference type="AlphaFoldDB" id="Q8EDP6"/>
<protein>
    <submittedName>
        <fullName evidence="2">Mu phage tape measure protein Gp42</fullName>
    </submittedName>
</protein>
<reference evidence="2 3" key="3">
    <citation type="journal article" date="2008" name="Appl. Environ. Microbiol.">
        <title>Identification of mobile elements and pseudogenes in the Shewanella oneidensis MR-1 genome.</title>
        <authorList>
            <person name="Romine M.F."/>
            <person name="Carlson T.S."/>
            <person name="Norbeck A.D."/>
            <person name="McCue L.A."/>
            <person name="Lipton M.S."/>
        </authorList>
    </citation>
    <scope>NUCLEOTIDE SEQUENCE [LARGE SCALE GENOMIC DNA]</scope>
    <source>
        <strain evidence="3">ATCC 700550 / JCM 31522 / CIP 106686 / LMG 19005 / NCIMB 14063 / MR-1</strain>
    </source>
</reference>
<dbReference type="PATRIC" id="fig|211586.12.peg.2598"/>
<dbReference type="eggNOG" id="COG3941">
    <property type="taxonomic scope" value="Bacteria"/>
</dbReference>
<dbReference type="Proteomes" id="UP000008186">
    <property type="component" value="Chromosome"/>
</dbReference>
<sequence length="553" mass="58203">MSKKLVTDIVLNLSGNLSEKAIRYGDQIKNLGEKSKVGFGMISSSAAAASRGIDTFGNRAILGVSAGAIAFERTFIKTAAEFERYQIMLNKLQGSEANGLKAMEWIEKFTQETPYGVNEVMNSFIRLKAFGLDPMDGSLQAIADQAAMMGGTAETVDGIALALGQAWTKGKLQGEEALQLLERGVPVWDYLIKASKDLGKNNGVGYTAAQLQDMASKGLLTRDAIKSLIKEMGSASQGSSKKQMESWNGMISNMGDAWTIFKKDVMSSGAFTVLKTELGGVLKQLDEMKKTGEYDKLVEKVGKDLVEGFKTAAEAARGLRDVGRDLLPILKAIGSGASAIADAVGGYENLAKILLSVYMLNKALRIGAPLLKGAIGAGGFVFDKATGGLGGKGKGGISDLGVMPVYVVNMGAGGMGGGLPDGVDPTGTKKGASKASRIFNLQNLAALGTVGYAANMTYQNPDDWLPFNLRRKSELDPTALHGIPAAPGLLDVLDDFKRWFAGSPSPDAANVVNAMNTVGSKLALDISVSDDRIKVKPKSIPPGIVIDADTGTN</sequence>
<reference evidence="2 3" key="4">
    <citation type="journal article" date="2011" name="BMC Genomics">
        <title>Genome-wide protein localization prediction strategies for gram negative bacteria.</title>
        <authorList>
            <person name="Romine M.F."/>
        </authorList>
    </citation>
    <scope>NUCLEOTIDE SEQUENCE [LARGE SCALE GENOMIC DNA]</scope>
    <source>
        <strain evidence="3">ATCC 700550 / JCM 31522 / CIP 106686 / LMG 19005 / NCIMB 14063 / MR-1</strain>
    </source>
</reference>
<dbReference type="OrthoDB" id="371379at2"/>